<feature type="compositionally biased region" description="Basic and acidic residues" evidence="1">
    <location>
        <begin position="173"/>
        <end position="193"/>
    </location>
</feature>
<organism evidence="2 3">
    <name type="scientific">Cordyceps javanica</name>
    <dbReference type="NCBI Taxonomy" id="43265"/>
    <lineage>
        <taxon>Eukaryota</taxon>
        <taxon>Fungi</taxon>
        <taxon>Dikarya</taxon>
        <taxon>Ascomycota</taxon>
        <taxon>Pezizomycotina</taxon>
        <taxon>Sordariomycetes</taxon>
        <taxon>Hypocreomycetidae</taxon>
        <taxon>Hypocreales</taxon>
        <taxon>Cordycipitaceae</taxon>
        <taxon>Cordyceps</taxon>
    </lineage>
</organism>
<evidence type="ECO:0000313" key="2">
    <source>
        <dbReference type="EMBL" id="TQV90276.1"/>
    </source>
</evidence>
<proteinExistence type="predicted"/>
<dbReference type="Proteomes" id="UP000315783">
    <property type="component" value="Unassembled WGS sequence"/>
</dbReference>
<name>A0A545ULD8_9HYPO</name>
<dbReference type="AlphaFoldDB" id="A0A545ULD8"/>
<comment type="caution">
    <text evidence="2">The sequence shown here is derived from an EMBL/GenBank/DDBJ whole genome shotgun (WGS) entry which is preliminary data.</text>
</comment>
<keyword evidence="3" id="KW-1185">Reference proteome</keyword>
<protein>
    <submittedName>
        <fullName evidence="2">Uncharacterized protein</fullName>
    </submittedName>
</protein>
<sequence length="254" mass="27733">MAESDPKTSGKVEDNVRKPSAERTTAKEFEENVENFRTERLGQPAAYQEIFVVTKILKATQNNESHLALAWFLSCPKRREIIGSFELIPKNGRKPNSALLKAAQKLRSAIKDMRTEALPTDYRIPTESTHCEKCKKAVIDAWSDSEKCYACTGSRSQAEMEKGKRPASPTPETKPEQAVKKPRQRDGDKKVRPAETPTLAPEAAKATGTSDGNAEITIASANGKDGKDGKDGTLPPKPSAPARAPSQTPDEKST</sequence>
<dbReference type="EMBL" id="SPUK01000029">
    <property type="protein sequence ID" value="TQV90276.1"/>
    <property type="molecule type" value="Genomic_DNA"/>
</dbReference>
<accession>A0A545ULD8</accession>
<evidence type="ECO:0000256" key="1">
    <source>
        <dbReference type="SAM" id="MobiDB-lite"/>
    </source>
</evidence>
<gene>
    <name evidence="2" type="ORF">IF1G_11035</name>
</gene>
<evidence type="ECO:0000313" key="3">
    <source>
        <dbReference type="Proteomes" id="UP000315783"/>
    </source>
</evidence>
<feature type="region of interest" description="Disordered" evidence="1">
    <location>
        <begin position="1"/>
        <end position="28"/>
    </location>
</feature>
<feature type="compositionally biased region" description="Low complexity" evidence="1">
    <location>
        <begin position="194"/>
        <end position="207"/>
    </location>
</feature>
<feature type="region of interest" description="Disordered" evidence="1">
    <location>
        <begin position="153"/>
        <end position="254"/>
    </location>
</feature>
<reference evidence="2 3" key="1">
    <citation type="journal article" date="2019" name="Appl. Microbiol. Biotechnol.">
        <title>Genome sequence of Isaria javanica and comparative genome analysis insights into family S53 peptidase evolution in fungal entomopathogens.</title>
        <authorList>
            <person name="Lin R."/>
            <person name="Zhang X."/>
            <person name="Xin B."/>
            <person name="Zou M."/>
            <person name="Gao Y."/>
            <person name="Qin F."/>
            <person name="Hu Q."/>
            <person name="Xie B."/>
            <person name="Cheng X."/>
        </authorList>
    </citation>
    <scope>NUCLEOTIDE SEQUENCE [LARGE SCALE GENOMIC DNA]</scope>
    <source>
        <strain evidence="2 3">IJ1G</strain>
    </source>
</reference>